<name>A0A2U3PI71_9MYCO</name>
<evidence type="ECO:0008006" key="4">
    <source>
        <dbReference type="Google" id="ProtNLM"/>
    </source>
</evidence>
<dbReference type="Pfam" id="PF11196">
    <property type="entry name" value="DUF2834"/>
    <property type="match status" value="1"/>
</dbReference>
<keyword evidence="1" id="KW-1133">Transmembrane helix</keyword>
<dbReference type="AlphaFoldDB" id="A0A2U3PI71"/>
<dbReference type="InterPro" id="IPR021362">
    <property type="entry name" value="DUF2834"/>
</dbReference>
<keyword evidence="1" id="KW-0472">Membrane</keyword>
<gene>
    <name evidence="2" type="ORF">MNAB215_5682</name>
</gene>
<dbReference type="OrthoDB" id="4231743at2"/>
<organism evidence="2 3">
    <name type="scientific">Mycobacterium numidiamassiliense</name>
    <dbReference type="NCBI Taxonomy" id="1841861"/>
    <lineage>
        <taxon>Bacteria</taxon>
        <taxon>Bacillati</taxon>
        <taxon>Actinomycetota</taxon>
        <taxon>Actinomycetes</taxon>
        <taxon>Mycobacteriales</taxon>
        <taxon>Mycobacteriaceae</taxon>
        <taxon>Mycobacterium</taxon>
    </lineage>
</organism>
<sequence>MAETTAPPPAAGLPTASKALCAVYAVIAIAALVATWSQNAAYFDRGASFLVPFLNDSRVTPASRSLTADILLFFLSAAVLMVIEARKHGVRFVWLYIVAGVSIAISVAFPLFLIARELRIAKTAPSRLGTADAVGLAVFAIVVAALTVWVDAG</sequence>
<feature type="transmembrane region" description="Helical" evidence="1">
    <location>
        <begin position="133"/>
        <end position="152"/>
    </location>
</feature>
<evidence type="ECO:0000256" key="1">
    <source>
        <dbReference type="SAM" id="Phobius"/>
    </source>
</evidence>
<dbReference type="EMBL" id="FUEZ01000004">
    <property type="protein sequence ID" value="SPM43456.1"/>
    <property type="molecule type" value="Genomic_DNA"/>
</dbReference>
<keyword evidence="1" id="KW-0812">Transmembrane</keyword>
<proteinExistence type="predicted"/>
<accession>A0A2U3PI71</accession>
<feature type="transmembrane region" description="Helical" evidence="1">
    <location>
        <begin position="92"/>
        <end position="113"/>
    </location>
</feature>
<dbReference type="RefSeq" id="WP_077081707.1">
    <property type="nucleotide sequence ID" value="NZ_FUEZ01000004.1"/>
</dbReference>
<keyword evidence="3" id="KW-1185">Reference proteome</keyword>
<reference evidence="2 3" key="1">
    <citation type="submission" date="2017-01" db="EMBL/GenBank/DDBJ databases">
        <authorList>
            <consortium name="Urmite Genomes"/>
        </authorList>
    </citation>
    <scope>NUCLEOTIDE SEQUENCE [LARGE SCALE GENOMIC DNA]</scope>
    <source>
        <strain evidence="2 3">AB215</strain>
    </source>
</reference>
<dbReference type="Proteomes" id="UP000240424">
    <property type="component" value="Unassembled WGS sequence"/>
</dbReference>
<dbReference type="STRING" id="1841861.GCA_900157365_04001"/>
<protein>
    <recommendedName>
        <fullName evidence="4">DUF2834 domain-containing protein</fullName>
    </recommendedName>
</protein>
<feature type="transmembrane region" description="Helical" evidence="1">
    <location>
        <begin position="21"/>
        <end position="42"/>
    </location>
</feature>
<feature type="transmembrane region" description="Helical" evidence="1">
    <location>
        <begin position="62"/>
        <end position="83"/>
    </location>
</feature>
<evidence type="ECO:0000313" key="2">
    <source>
        <dbReference type="EMBL" id="SPM43456.1"/>
    </source>
</evidence>
<evidence type="ECO:0000313" key="3">
    <source>
        <dbReference type="Proteomes" id="UP000240424"/>
    </source>
</evidence>